<dbReference type="Proteomes" id="UP001597480">
    <property type="component" value="Unassembled WGS sequence"/>
</dbReference>
<gene>
    <name evidence="4" type="ORF">ACFSR3_05035</name>
</gene>
<evidence type="ECO:0000256" key="2">
    <source>
        <dbReference type="SAM" id="Phobius"/>
    </source>
</evidence>
<dbReference type="SMART" id="SM00028">
    <property type="entry name" value="TPR"/>
    <property type="match status" value="3"/>
</dbReference>
<dbReference type="EMBL" id="JBHUMD010000006">
    <property type="protein sequence ID" value="MFD2601412.1"/>
    <property type="molecule type" value="Genomic_DNA"/>
</dbReference>
<keyword evidence="2" id="KW-0812">Transmembrane</keyword>
<dbReference type="InterPro" id="IPR016032">
    <property type="entry name" value="Sig_transdc_resp-reg_C-effctor"/>
</dbReference>
<evidence type="ECO:0000313" key="5">
    <source>
        <dbReference type="Proteomes" id="UP001597480"/>
    </source>
</evidence>
<dbReference type="InterPro" id="IPR019734">
    <property type="entry name" value="TPR_rpt"/>
</dbReference>
<keyword evidence="2" id="KW-1133">Transmembrane helix</keyword>
<name>A0ABW5NT07_9FLAO</name>
<feature type="chain" id="PRO_5046952173" evidence="3">
    <location>
        <begin position="26"/>
        <end position="545"/>
    </location>
</feature>
<dbReference type="SUPFAM" id="SSF46894">
    <property type="entry name" value="C-terminal effector domain of the bipartite response regulators"/>
    <property type="match status" value="1"/>
</dbReference>
<proteinExistence type="predicted"/>
<keyword evidence="5" id="KW-1185">Reference proteome</keyword>
<accession>A0ABW5NT07</accession>
<feature type="transmembrane region" description="Helical" evidence="2">
    <location>
        <begin position="337"/>
        <end position="356"/>
    </location>
</feature>
<dbReference type="RefSeq" id="WP_379819996.1">
    <property type="nucleotide sequence ID" value="NZ_JBHUMD010000006.1"/>
</dbReference>
<sequence length="545" mass="63022">MHLLKNCKIVLLILFISLSALSLNAQTVAQCDSLLKVGQQATRDKDYVKSLEVLATARSMAEKNRWKKQLFHAINYTGHNYIAMMDYGEALNYCLEAYNLAVKELDPEFEMIALNNIAILYTADKNYEKARDYYRKVYDAAKQGKFKSLGIYLINLANVENILENPVQARNYITEAMPNLKQYWPRSVVAAEMILAEADLLEGKTAVAREEALQLLKNTKDVAYNDIAIPLNEIIVKSYFKEGHYDVAAQNALGILNKKPDLETRKRTFELLAEIYGKSNDFRNAVKFKDSVLSATEELNEVKNGRLFENSRVKFEMQEYKNQLALNQEKEVITRRIIYSLLAFFIIALTATVFILRQKKLIAERNQRITALELEKEKNDNLLLEKQFRENETNALLEQERLKNEIETRNRKLSAKALYLSDRNQLIEDILVSLSKKTKLSKDTSLANQIKTLKSQLRIDNEWDDFITHFEELNQGFLNRLKTLHPTLTANDIRFVAYIYMNLSVKEISSILNITIEACRKRKERIAHKMELPVNVNIFDYISAL</sequence>
<evidence type="ECO:0000313" key="4">
    <source>
        <dbReference type="EMBL" id="MFD2601412.1"/>
    </source>
</evidence>
<keyword evidence="1" id="KW-0175">Coiled coil</keyword>
<dbReference type="SUPFAM" id="SSF48452">
    <property type="entry name" value="TPR-like"/>
    <property type="match status" value="2"/>
</dbReference>
<comment type="caution">
    <text evidence="4">The sequence shown here is derived from an EMBL/GenBank/DDBJ whole genome shotgun (WGS) entry which is preliminary data.</text>
</comment>
<dbReference type="Gene3D" id="1.25.40.10">
    <property type="entry name" value="Tetratricopeptide repeat domain"/>
    <property type="match status" value="1"/>
</dbReference>
<dbReference type="Pfam" id="PF13424">
    <property type="entry name" value="TPR_12"/>
    <property type="match status" value="1"/>
</dbReference>
<organism evidence="4 5">
    <name type="scientific">Flavobacterium suzhouense</name>
    <dbReference type="NCBI Taxonomy" id="1529638"/>
    <lineage>
        <taxon>Bacteria</taxon>
        <taxon>Pseudomonadati</taxon>
        <taxon>Bacteroidota</taxon>
        <taxon>Flavobacteriia</taxon>
        <taxon>Flavobacteriales</taxon>
        <taxon>Flavobacteriaceae</taxon>
        <taxon>Flavobacterium</taxon>
    </lineage>
</organism>
<feature type="coiled-coil region" evidence="1">
    <location>
        <begin position="372"/>
        <end position="416"/>
    </location>
</feature>
<keyword evidence="3" id="KW-0732">Signal</keyword>
<keyword evidence="2" id="KW-0472">Membrane</keyword>
<reference evidence="5" key="1">
    <citation type="journal article" date="2019" name="Int. J. Syst. Evol. Microbiol.">
        <title>The Global Catalogue of Microorganisms (GCM) 10K type strain sequencing project: providing services to taxonomists for standard genome sequencing and annotation.</title>
        <authorList>
            <consortium name="The Broad Institute Genomics Platform"/>
            <consortium name="The Broad Institute Genome Sequencing Center for Infectious Disease"/>
            <person name="Wu L."/>
            <person name="Ma J."/>
        </authorList>
    </citation>
    <scope>NUCLEOTIDE SEQUENCE [LARGE SCALE GENOMIC DNA]</scope>
    <source>
        <strain evidence="5">KCTC 42107</strain>
    </source>
</reference>
<evidence type="ECO:0000256" key="1">
    <source>
        <dbReference type="SAM" id="Coils"/>
    </source>
</evidence>
<feature type="signal peptide" evidence="3">
    <location>
        <begin position="1"/>
        <end position="25"/>
    </location>
</feature>
<protein>
    <submittedName>
        <fullName evidence="4">Tetratricopeptide repeat protein</fullName>
    </submittedName>
</protein>
<evidence type="ECO:0000256" key="3">
    <source>
        <dbReference type="SAM" id="SignalP"/>
    </source>
</evidence>
<dbReference type="InterPro" id="IPR011990">
    <property type="entry name" value="TPR-like_helical_dom_sf"/>
</dbReference>